<keyword evidence="11" id="KW-0067">ATP-binding</keyword>
<evidence type="ECO:0000256" key="1">
    <source>
        <dbReference type="ARBA" id="ARBA00005121"/>
    </source>
</evidence>
<evidence type="ECO:0000256" key="6">
    <source>
        <dbReference type="ARBA" id="ARBA00031529"/>
    </source>
</evidence>
<evidence type="ECO:0000256" key="4">
    <source>
        <dbReference type="ARBA" id="ARBA00020963"/>
    </source>
</evidence>
<evidence type="ECO:0000256" key="3">
    <source>
        <dbReference type="ARBA" id="ARBA00012454"/>
    </source>
</evidence>
<evidence type="ECO:0000256" key="8">
    <source>
        <dbReference type="ARBA" id="ARBA00033354"/>
    </source>
</evidence>
<dbReference type="NCBIfam" id="TIGR00636">
    <property type="entry name" value="PduO_Nterm"/>
    <property type="match status" value="1"/>
</dbReference>
<dbReference type="InterPro" id="IPR029499">
    <property type="entry name" value="PduO-typ"/>
</dbReference>
<evidence type="ECO:0000313" key="13">
    <source>
        <dbReference type="EMBL" id="MBU9714284.1"/>
    </source>
</evidence>
<comment type="similarity">
    <text evidence="2 11">Belongs to the Cob(I)alamin adenosyltransferase family.</text>
</comment>
<protein>
    <recommendedName>
        <fullName evidence="4 11">Corrinoid adenosyltransferase</fullName>
        <ecNumber evidence="3 11">2.5.1.17</ecNumber>
    </recommendedName>
    <alternativeName>
        <fullName evidence="6 11">Cob(II)alamin adenosyltransferase</fullName>
    </alternativeName>
    <alternativeName>
        <fullName evidence="8 11">Cob(II)yrinic acid a,c-diamide adenosyltransferase</fullName>
    </alternativeName>
    <alternativeName>
        <fullName evidence="7 11">Cobinamide/cobalamin adenosyltransferase</fullName>
    </alternativeName>
</protein>
<dbReference type="Proteomes" id="UP000784880">
    <property type="component" value="Unassembled WGS sequence"/>
</dbReference>
<evidence type="ECO:0000313" key="14">
    <source>
        <dbReference type="Proteomes" id="UP000784880"/>
    </source>
</evidence>
<organism evidence="13 14">
    <name type="scientific">Evansella tamaricis</name>
    <dbReference type="NCBI Taxonomy" id="2069301"/>
    <lineage>
        <taxon>Bacteria</taxon>
        <taxon>Bacillati</taxon>
        <taxon>Bacillota</taxon>
        <taxon>Bacilli</taxon>
        <taxon>Bacillales</taxon>
        <taxon>Bacillaceae</taxon>
        <taxon>Evansella</taxon>
    </lineage>
</organism>
<sequence>MKIYTKKGDKGDTQLVGKRVRKTHERVEAYGTIDELNSFIGIALSYLTEEKFSDLKDDLLKIQHELFDLGGDLANVTGNGKWASKEDYVPYLETRIDYLWAEVPPLKQFILPGGEKGSAYLHICRTIARRAERKVIAIDEKETLPPVAIQYLNRLSDFLFAAARVINYRSGREDILYERGKDILE</sequence>
<comment type="catalytic activity">
    <reaction evidence="10 11">
        <text>2 cob(II)alamin + reduced [electron-transfer flavoprotein] + 2 ATP = 2 adenosylcob(III)alamin + 2 triphosphate + oxidized [electron-transfer flavoprotein] + 3 H(+)</text>
        <dbReference type="Rhea" id="RHEA:28671"/>
        <dbReference type="Rhea" id="RHEA-COMP:10685"/>
        <dbReference type="Rhea" id="RHEA-COMP:10686"/>
        <dbReference type="ChEBI" id="CHEBI:15378"/>
        <dbReference type="ChEBI" id="CHEBI:16304"/>
        <dbReference type="ChEBI" id="CHEBI:18036"/>
        <dbReference type="ChEBI" id="CHEBI:18408"/>
        <dbReference type="ChEBI" id="CHEBI:30616"/>
        <dbReference type="ChEBI" id="CHEBI:57692"/>
        <dbReference type="ChEBI" id="CHEBI:58307"/>
        <dbReference type="EC" id="2.5.1.17"/>
    </reaction>
</comment>
<dbReference type="Pfam" id="PF01923">
    <property type="entry name" value="Cob_adeno_trans"/>
    <property type="match status" value="1"/>
</dbReference>
<dbReference type="PANTHER" id="PTHR12213:SF0">
    <property type="entry name" value="CORRINOID ADENOSYLTRANSFERASE MMAB"/>
    <property type="match status" value="1"/>
</dbReference>
<gene>
    <name evidence="13" type="ORF">KS419_21320</name>
</gene>
<proteinExistence type="inferred from homology"/>
<keyword evidence="11 13" id="KW-0808">Transferase</keyword>
<evidence type="ECO:0000256" key="11">
    <source>
        <dbReference type="RuleBase" id="RU366026"/>
    </source>
</evidence>
<dbReference type="InterPro" id="IPR016030">
    <property type="entry name" value="CblAdoTrfase-like"/>
</dbReference>
<evidence type="ECO:0000259" key="12">
    <source>
        <dbReference type="Pfam" id="PF01923"/>
    </source>
</evidence>
<comment type="pathway">
    <text evidence="1 11">Cofactor biosynthesis; adenosylcobalamin biosynthesis; adenosylcobalamin from cob(II)yrinate a,c-diamide: step 2/7.</text>
</comment>
<evidence type="ECO:0000256" key="7">
    <source>
        <dbReference type="ARBA" id="ARBA00033334"/>
    </source>
</evidence>
<evidence type="ECO:0000256" key="10">
    <source>
        <dbReference type="ARBA" id="ARBA00048692"/>
    </source>
</evidence>
<dbReference type="EMBL" id="JAHQCS010000171">
    <property type="protein sequence ID" value="MBU9714284.1"/>
    <property type="molecule type" value="Genomic_DNA"/>
</dbReference>
<feature type="domain" description="Cobalamin adenosyltransferase-like" evidence="12">
    <location>
        <begin position="3"/>
        <end position="165"/>
    </location>
</feature>
<keyword evidence="11" id="KW-0547">Nucleotide-binding</keyword>
<dbReference type="EC" id="2.5.1.17" evidence="3 11"/>
<keyword evidence="14" id="KW-1185">Reference proteome</keyword>
<accession>A0ABS6JKS5</accession>
<evidence type="ECO:0000256" key="9">
    <source>
        <dbReference type="ARBA" id="ARBA00048555"/>
    </source>
</evidence>
<comment type="catalytic activity">
    <reaction evidence="9 11">
        <text>2 cob(II)yrinate a,c diamide + reduced [electron-transfer flavoprotein] + 2 ATP = 2 adenosylcob(III)yrinate a,c-diamide + 2 triphosphate + oxidized [electron-transfer flavoprotein] + 3 H(+)</text>
        <dbReference type="Rhea" id="RHEA:11528"/>
        <dbReference type="Rhea" id="RHEA-COMP:10685"/>
        <dbReference type="Rhea" id="RHEA-COMP:10686"/>
        <dbReference type="ChEBI" id="CHEBI:15378"/>
        <dbReference type="ChEBI" id="CHEBI:18036"/>
        <dbReference type="ChEBI" id="CHEBI:30616"/>
        <dbReference type="ChEBI" id="CHEBI:57692"/>
        <dbReference type="ChEBI" id="CHEBI:58307"/>
        <dbReference type="ChEBI" id="CHEBI:58503"/>
        <dbReference type="ChEBI" id="CHEBI:58537"/>
        <dbReference type="EC" id="2.5.1.17"/>
    </reaction>
</comment>
<reference evidence="13 14" key="1">
    <citation type="submission" date="2021-06" db="EMBL/GenBank/DDBJ databases">
        <title>Bacillus sp. RD4P76, an endophyte from a halophyte.</title>
        <authorList>
            <person name="Sun J.-Q."/>
        </authorList>
    </citation>
    <scope>NUCLEOTIDE SEQUENCE [LARGE SCALE GENOMIC DNA]</scope>
    <source>
        <strain evidence="13 14">CGMCC 1.15917</strain>
    </source>
</reference>
<comment type="caution">
    <text evidence="13">The sequence shown here is derived from an EMBL/GenBank/DDBJ whole genome shotgun (WGS) entry which is preliminary data.</text>
</comment>
<name>A0ABS6JKS5_9BACI</name>
<dbReference type="GO" id="GO:0008817">
    <property type="term" value="F:corrinoid adenosyltransferase activity"/>
    <property type="evidence" value="ECO:0007669"/>
    <property type="project" value="UniProtKB-EC"/>
</dbReference>
<dbReference type="PANTHER" id="PTHR12213">
    <property type="entry name" value="CORRINOID ADENOSYLTRANSFERASE"/>
    <property type="match status" value="1"/>
</dbReference>
<evidence type="ECO:0000256" key="5">
    <source>
        <dbReference type="ARBA" id="ARBA00022573"/>
    </source>
</evidence>
<dbReference type="RefSeq" id="WP_217068725.1">
    <property type="nucleotide sequence ID" value="NZ_JAHQCS010000171.1"/>
</dbReference>
<keyword evidence="5 11" id="KW-0169">Cobalamin biosynthesis</keyword>
<evidence type="ECO:0000256" key="2">
    <source>
        <dbReference type="ARBA" id="ARBA00007487"/>
    </source>
</evidence>